<protein>
    <submittedName>
        <fullName evidence="1">Uncharacterized protein</fullName>
    </submittedName>
</protein>
<sequence length="112" mass="13118">MAPTSSQWWVIRRVLLQSLNGRVREGGEEHGWGRVAHHTCRHRKLWIRVSIVTQAGRCRRKQIDKRHPYRYRGEANRGCGGCRRQTACRRRISAKEGQVGAPQSIEFWWNNA</sequence>
<comment type="caution">
    <text evidence="1">The sequence shown here is derived from an EMBL/GenBank/DDBJ whole genome shotgun (WGS) entry which is preliminary data.</text>
</comment>
<accession>A0A8K0SR86</accession>
<dbReference type="Proteomes" id="UP000813444">
    <property type="component" value="Unassembled WGS sequence"/>
</dbReference>
<organism evidence="1 2">
    <name type="scientific">Stachybotrys elegans</name>
    <dbReference type="NCBI Taxonomy" id="80388"/>
    <lineage>
        <taxon>Eukaryota</taxon>
        <taxon>Fungi</taxon>
        <taxon>Dikarya</taxon>
        <taxon>Ascomycota</taxon>
        <taxon>Pezizomycotina</taxon>
        <taxon>Sordariomycetes</taxon>
        <taxon>Hypocreomycetidae</taxon>
        <taxon>Hypocreales</taxon>
        <taxon>Stachybotryaceae</taxon>
        <taxon>Stachybotrys</taxon>
    </lineage>
</organism>
<evidence type="ECO:0000313" key="1">
    <source>
        <dbReference type="EMBL" id="KAH7318374.1"/>
    </source>
</evidence>
<evidence type="ECO:0000313" key="2">
    <source>
        <dbReference type="Proteomes" id="UP000813444"/>
    </source>
</evidence>
<dbReference type="AlphaFoldDB" id="A0A8K0SR86"/>
<reference evidence="1" key="1">
    <citation type="journal article" date="2021" name="Nat. Commun.">
        <title>Genetic determinants of endophytism in the Arabidopsis root mycobiome.</title>
        <authorList>
            <person name="Mesny F."/>
            <person name="Miyauchi S."/>
            <person name="Thiergart T."/>
            <person name="Pickel B."/>
            <person name="Atanasova L."/>
            <person name="Karlsson M."/>
            <person name="Huettel B."/>
            <person name="Barry K.W."/>
            <person name="Haridas S."/>
            <person name="Chen C."/>
            <person name="Bauer D."/>
            <person name="Andreopoulos W."/>
            <person name="Pangilinan J."/>
            <person name="LaButti K."/>
            <person name="Riley R."/>
            <person name="Lipzen A."/>
            <person name="Clum A."/>
            <person name="Drula E."/>
            <person name="Henrissat B."/>
            <person name="Kohler A."/>
            <person name="Grigoriev I.V."/>
            <person name="Martin F.M."/>
            <person name="Hacquard S."/>
        </authorList>
    </citation>
    <scope>NUCLEOTIDE SEQUENCE</scope>
    <source>
        <strain evidence="1">MPI-CAGE-CH-0235</strain>
    </source>
</reference>
<name>A0A8K0SR86_9HYPO</name>
<gene>
    <name evidence="1" type="ORF">B0I35DRAFT_241329</name>
</gene>
<keyword evidence="2" id="KW-1185">Reference proteome</keyword>
<proteinExistence type="predicted"/>
<dbReference type="EMBL" id="JAGPNK010000007">
    <property type="protein sequence ID" value="KAH7318374.1"/>
    <property type="molecule type" value="Genomic_DNA"/>
</dbReference>